<comment type="caution">
    <text evidence="3">The sequence shown here is derived from an EMBL/GenBank/DDBJ whole genome shotgun (WGS) entry which is preliminary data.</text>
</comment>
<evidence type="ECO:0000313" key="4">
    <source>
        <dbReference type="Proteomes" id="UP000789595"/>
    </source>
</evidence>
<organism evidence="3 4">
    <name type="scientific">Pelagomonas calceolata</name>
    <dbReference type="NCBI Taxonomy" id="35677"/>
    <lineage>
        <taxon>Eukaryota</taxon>
        <taxon>Sar</taxon>
        <taxon>Stramenopiles</taxon>
        <taxon>Ochrophyta</taxon>
        <taxon>Pelagophyceae</taxon>
        <taxon>Pelagomonadales</taxon>
        <taxon>Pelagomonadaceae</taxon>
        <taxon>Pelagomonas</taxon>
    </lineage>
</organism>
<name>A0A8J2S851_9STRA</name>
<feature type="signal peptide" evidence="2">
    <location>
        <begin position="1"/>
        <end position="17"/>
    </location>
</feature>
<keyword evidence="2" id="KW-0732">Signal</keyword>
<sequence>MAARRAVLLAWLAQAHALRLARPPALKPKRLAKAATLTTAALAGGARKALASGVEAAAGAAAAEALAGETAAELAETALTAAVGPSKFVVVLRFAFSAFLLSFVLGRVRAVLAARAERRRSSFNSFAAMGAQEAPPSKADSTVIDVPSTPVPAPVPAKPAPPPPKPGTVEPPPKKKKRVLDIFRKKATRPVELEEMLTVPPDEDLEAPARATRAFSVAVAGLLIASVPEAALCGPKFAQSLAAPWVDARAGRIDTEARAPVKTGEVDAKTWAQRTGDVISHYDFGVRATNAAKYHVKADPPKKRAVAEEDVALLKKELDKLQAAGLGLDAAANAFADVVNAGLIPLVDAAVPSLKQGDAESLPPLSNVVRVAAVAGLAFEELGLVPFAGTPVVYEGRASRSQLQSLFARYAAAGVAAGLEEEGGVTEEGEAVDLAAVDTLQALFQISDKQADRLAQQVVTKLVQQMMEKAGDGDQEGLLAALAGQEGMPGMPGAMGGMPTNPQEQMAALRELVDSGQLTDDDKREIKKMFAESLGGGDVDEKIREANKNRDQLDAQAREALDLLNKLMV</sequence>
<evidence type="ECO:0000313" key="3">
    <source>
        <dbReference type="EMBL" id="CAH0367343.1"/>
    </source>
</evidence>
<feature type="compositionally biased region" description="Pro residues" evidence="1">
    <location>
        <begin position="149"/>
        <end position="171"/>
    </location>
</feature>
<feature type="region of interest" description="Disordered" evidence="1">
    <location>
        <begin position="128"/>
        <end position="176"/>
    </location>
</feature>
<protein>
    <submittedName>
        <fullName evidence="3">Uncharacterized protein</fullName>
    </submittedName>
</protein>
<evidence type="ECO:0000256" key="1">
    <source>
        <dbReference type="SAM" id="MobiDB-lite"/>
    </source>
</evidence>
<dbReference type="Proteomes" id="UP000789595">
    <property type="component" value="Unassembled WGS sequence"/>
</dbReference>
<reference evidence="3" key="1">
    <citation type="submission" date="2021-11" db="EMBL/GenBank/DDBJ databases">
        <authorList>
            <consortium name="Genoscope - CEA"/>
            <person name="William W."/>
        </authorList>
    </citation>
    <scope>NUCLEOTIDE SEQUENCE</scope>
</reference>
<proteinExistence type="predicted"/>
<accession>A0A8J2S851</accession>
<dbReference type="EMBL" id="CAKKNE010000002">
    <property type="protein sequence ID" value="CAH0367343.1"/>
    <property type="molecule type" value="Genomic_DNA"/>
</dbReference>
<feature type="chain" id="PRO_5035298430" evidence="2">
    <location>
        <begin position="18"/>
        <end position="569"/>
    </location>
</feature>
<gene>
    <name evidence="3" type="ORF">PECAL_2P03580</name>
</gene>
<dbReference type="AlphaFoldDB" id="A0A8J2S851"/>
<dbReference type="OrthoDB" id="10636192at2759"/>
<evidence type="ECO:0000256" key="2">
    <source>
        <dbReference type="SAM" id="SignalP"/>
    </source>
</evidence>
<keyword evidence="4" id="KW-1185">Reference proteome</keyword>